<feature type="region of interest" description="Disordered" evidence="1">
    <location>
        <begin position="131"/>
        <end position="150"/>
    </location>
</feature>
<sequence length="150" mass="15954">MVNAETAGQRLFNRLQAVEAFYVFKLKTKNQNNCVELEHSQKHRIFCAEREKNRRTKRPGKKERYPGSLAFSSSGFVSGGTGEGISAACPLRERIPLAGLPAAASACCGELGGDMEGCGCIADVGKSDPAGPAQVKLPDLIPPPGPEQVP</sequence>
<reference evidence="2" key="1">
    <citation type="submission" date="2021-09" db="EMBL/GenBank/DDBJ databases">
        <title>The genome of Mauremys mutica provides insights into the evolution of semi-aquatic lifestyle.</title>
        <authorList>
            <person name="Gong S."/>
            <person name="Gao Y."/>
        </authorList>
    </citation>
    <scope>NUCLEOTIDE SEQUENCE</scope>
    <source>
        <strain evidence="2">MM-2020</strain>
        <tissue evidence="2">Muscle</tissue>
    </source>
</reference>
<protein>
    <submittedName>
        <fullName evidence="2">Uncharacterized protein</fullName>
    </submittedName>
</protein>
<keyword evidence="3" id="KW-1185">Reference proteome</keyword>
<dbReference type="AlphaFoldDB" id="A0A9D4B0I1"/>
<gene>
    <name evidence="2" type="ORF">KIL84_021073</name>
</gene>
<evidence type="ECO:0000313" key="2">
    <source>
        <dbReference type="EMBL" id="KAH1176339.1"/>
    </source>
</evidence>
<feature type="compositionally biased region" description="Pro residues" evidence="1">
    <location>
        <begin position="140"/>
        <end position="150"/>
    </location>
</feature>
<dbReference type="EMBL" id="JAHDVG010000475">
    <property type="protein sequence ID" value="KAH1176339.1"/>
    <property type="molecule type" value="Genomic_DNA"/>
</dbReference>
<name>A0A9D4B0I1_9SAUR</name>
<accession>A0A9D4B0I1</accession>
<evidence type="ECO:0000256" key="1">
    <source>
        <dbReference type="SAM" id="MobiDB-lite"/>
    </source>
</evidence>
<proteinExistence type="predicted"/>
<comment type="caution">
    <text evidence="2">The sequence shown here is derived from an EMBL/GenBank/DDBJ whole genome shotgun (WGS) entry which is preliminary data.</text>
</comment>
<organism evidence="2 3">
    <name type="scientific">Mauremys mutica</name>
    <name type="common">yellowpond turtle</name>
    <dbReference type="NCBI Taxonomy" id="74926"/>
    <lineage>
        <taxon>Eukaryota</taxon>
        <taxon>Metazoa</taxon>
        <taxon>Chordata</taxon>
        <taxon>Craniata</taxon>
        <taxon>Vertebrata</taxon>
        <taxon>Euteleostomi</taxon>
        <taxon>Archelosauria</taxon>
        <taxon>Testudinata</taxon>
        <taxon>Testudines</taxon>
        <taxon>Cryptodira</taxon>
        <taxon>Durocryptodira</taxon>
        <taxon>Testudinoidea</taxon>
        <taxon>Geoemydidae</taxon>
        <taxon>Geoemydinae</taxon>
        <taxon>Mauremys</taxon>
    </lineage>
</organism>
<evidence type="ECO:0000313" key="3">
    <source>
        <dbReference type="Proteomes" id="UP000827986"/>
    </source>
</evidence>
<dbReference type="Proteomes" id="UP000827986">
    <property type="component" value="Unassembled WGS sequence"/>
</dbReference>